<sequence length="75" mass="8252">MMLLADAILIGLDNITDGLIVYPKRISAHVQSELGIPAAAPRLWTSTAVPEAPLKRLWRRTRNTSWAPLLQSSTS</sequence>
<proteinExistence type="predicted"/>
<organism evidence="1 2">
    <name type="scientific">Thelonectria olida</name>
    <dbReference type="NCBI Taxonomy" id="1576542"/>
    <lineage>
        <taxon>Eukaryota</taxon>
        <taxon>Fungi</taxon>
        <taxon>Dikarya</taxon>
        <taxon>Ascomycota</taxon>
        <taxon>Pezizomycotina</taxon>
        <taxon>Sordariomycetes</taxon>
        <taxon>Hypocreomycetidae</taxon>
        <taxon>Hypocreales</taxon>
        <taxon>Nectriaceae</taxon>
        <taxon>Thelonectria</taxon>
    </lineage>
</organism>
<keyword evidence="2" id="KW-1185">Reference proteome</keyword>
<protein>
    <submittedName>
        <fullName evidence="1">Uncharacterized protein</fullName>
    </submittedName>
</protein>
<comment type="caution">
    <text evidence="1">The sequence shown here is derived from an EMBL/GenBank/DDBJ whole genome shotgun (WGS) entry which is preliminary data.</text>
</comment>
<accession>A0A9P9AZ81</accession>
<gene>
    <name evidence="1" type="ORF">B0T10DRAFT_469417</name>
</gene>
<dbReference type="EMBL" id="JAGPYM010000001">
    <property type="protein sequence ID" value="KAH6900019.1"/>
    <property type="molecule type" value="Genomic_DNA"/>
</dbReference>
<dbReference type="AlphaFoldDB" id="A0A9P9AZ81"/>
<feature type="non-terminal residue" evidence="1">
    <location>
        <position position="1"/>
    </location>
</feature>
<evidence type="ECO:0000313" key="1">
    <source>
        <dbReference type="EMBL" id="KAH6900019.1"/>
    </source>
</evidence>
<evidence type="ECO:0000313" key="2">
    <source>
        <dbReference type="Proteomes" id="UP000777438"/>
    </source>
</evidence>
<reference evidence="1 2" key="1">
    <citation type="journal article" date="2021" name="Nat. Commun.">
        <title>Genetic determinants of endophytism in the Arabidopsis root mycobiome.</title>
        <authorList>
            <person name="Mesny F."/>
            <person name="Miyauchi S."/>
            <person name="Thiergart T."/>
            <person name="Pickel B."/>
            <person name="Atanasova L."/>
            <person name="Karlsson M."/>
            <person name="Huettel B."/>
            <person name="Barry K.W."/>
            <person name="Haridas S."/>
            <person name="Chen C."/>
            <person name="Bauer D."/>
            <person name="Andreopoulos W."/>
            <person name="Pangilinan J."/>
            <person name="LaButti K."/>
            <person name="Riley R."/>
            <person name="Lipzen A."/>
            <person name="Clum A."/>
            <person name="Drula E."/>
            <person name="Henrissat B."/>
            <person name="Kohler A."/>
            <person name="Grigoriev I.V."/>
            <person name="Martin F.M."/>
            <person name="Hacquard S."/>
        </authorList>
    </citation>
    <scope>NUCLEOTIDE SEQUENCE [LARGE SCALE GENOMIC DNA]</scope>
    <source>
        <strain evidence="1 2">MPI-CAGE-CH-0241</strain>
    </source>
</reference>
<dbReference type="Proteomes" id="UP000777438">
    <property type="component" value="Unassembled WGS sequence"/>
</dbReference>
<name>A0A9P9AZ81_9HYPO</name>